<evidence type="ECO:0000256" key="1">
    <source>
        <dbReference type="SAM" id="MobiDB-lite"/>
    </source>
</evidence>
<accession>A0A9W9U5J5</accession>
<organism evidence="3 4">
    <name type="scientific">Penicillium atrosanguineum</name>
    <dbReference type="NCBI Taxonomy" id="1132637"/>
    <lineage>
        <taxon>Eukaryota</taxon>
        <taxon>Fungi</taxon>
        <taxon>Dikarya</taxon>
        <taxon>Ascomycota</taxon>
        <taxon>Pezizomycotina</taxon>
        <taxon>Eurotiomycetes</taxon>
        <taxon>Eurotiomycetidae</taxon>
        <taxon>Eurotiales</taxon>
        <taxon>Aspergillaceae</taxon>
        <taxon>Penicillium</taxon>
    </lineage>
</organism>
<evidence type="ECO:0000313" key="4">
    <source>
        <dbReference type="Proteomes" id="UP001147746"/>
    </source>
</evidence>
<keyword evidence="4" id="KW-1185">Reference proteome</keyword>
<dbReference type="PROSITE" id="PS51257">
    <property type="entry name" value="PROKAR_LIPOPROTEIN"/>
    <property type="match status" value="1"/>
</dbReference>
<name>A0A9W9U5J5_9EURO</name>
<feature type="signal peptide" evidence="2">
    <location>
        <begin position="1"/>
        <end position="20"/>
    </location>
</feature>
<feature type="chain" id="PRO_5040961420" evidence="2">
    <location>
        <begin position="21"/>
        <end position="205"/>
    </location>
</feature>
<keyword evidence="2" id="KW-0732">Signal</keyword>
<evidence type="ECO:0000313" key="3">
    <source>
        <dbReference type="EMBL" id="KAJ5320921.1"/>
    </source>
</evidence>
<dbReference type="EMBL" id="JAPZBO010000003">
    <property type="protein sequence ID" value="KAJ5320921.1"/>
    <property type="molecule type" value="Genomic_DNA"/>
</dbReference>
<comment type="caution">
    <text evidence="3">The sequence shown here is derived from an EMBL/GenBank/DDBJ whole genome shotgun (WGS) entry which is preliminary data.</text>
</comment>
<gene>
    <name evidence="3" type="ORF">N7476_003923</name>
</gene>
<protein>
    <submittedName>
        <fullName evidence="3">Uncharacterized protein</fullName>
    </submittedName>
</protein>
<reference evidence="3" key="2">
    <citation type="journal article" date="2023" name="IMA Fungus">
        <title>Comparative genomic study of the Penicillium genus elucidates a diverse pangenome and 15 lateral gene transfer events.</title>
        <authorList>
            <person name="Petersen C."/>
            <person name="Sorensen T."/>
            <person name="Nielsen M.R."/>
            <person name="Sondergaard T.E."/>
            <person name="Sorensen J.L."/>
            <person name="Fitzpatrick D.A."/>
            <person name="Frisvad J.C."/>
            <person name="Nielsen K.L."/>
        </authorList>
    </citation>
    <scope>NUCLEOTIDE SEQUENCE</scope>
    <source>
        <strain evidence="3">IBT 21472</strain>
    </source>
</reference>
<proteinExistence type="predicted"/>
<feature type="compositionally biased region" description="Low complexity" evidence="1">
    <location>
        <begin position="129"/>
        <end position="177"/>
    </location>
</feature>
<feature type="region of interest" description="Disordered" evidence="1">
    <location>
        <begin position="115"/>
        <end position="177"/>
    </location>
</feature>
<dbReference type="OrthoDB" id="3942074at2759"/>
<sequence length="205" mass="20040">MIKTLSIAASVLTLATTVLGGCETISYTTCADNIVHWYNPTNGEVCDPLDCGGGRAPVKYDVPCCAAYRGTEPCVSTTSTLSCWKPSSVLASSTAASTSAEATEATVTETAIISTSTGAAKTSESDPGSSTAPMTTTAPTTSNAATTSKSEESSSGSVASSESASPSDSAATSSSAAPVSTNIAGGFVGSLKAVAGAAIGAIVLV</sequence>
<dbReference type="Proteomes" id="UP001147746">
    <property type="component" value="Unassembled WGS sequence"/>
</dbReference>
<feature type="compositionally biased region" description="Polar residues" evidence="1">
    <location>
        <begin position="118"/>
        <end position="128"/>
    </location>
</feature>
<dbReference type="AlphaFoldDB" id="A0A9W9U5J5"/>
<reference evidence="3" key="1">
    <citation type="submission" date="2022-12" db="EMBL/GenBank/DDBJ databases">
        <authorList>
            <person name="Petersen C."/>
        </authorList>
    </citation>
    <scope>NUCLEOTIDE SEQUENCE</scope>
    <source>
        <strain evidence="3">IBT 21472</strain>
    </source>
</reference>
<evidence type="ECO:0000256" key="2">
    <source>
        <dbReference type="SAM" id="SignalP"/>
    </source>
</evidence>